<dbReference type="EMBL" id="BMAV01009425">
    <property type="protein sequence ID" value="GFY53661.1"/>
    <property type="molecule type" value="Genomic_DNA"/>
</dbReference>
<evidence type="ECO:0000313" key="2">
    <source>
        <dbReference type="EMBL" id="GFY53661.1"/>
    </source>
</evidence>
<protein>
    <recommendedName>
        <fullName evidence="1">DUF7041 domain-containing protein</fullName>
    </recommendedName>
</protein>
<sequence length="215" mass="24028">MAEVTTVKIPPCNFSDLQLWFSTCERTFALGVSKAITDTCTKFNYVASNLPPEAAAIKFGMRSPKMSVLSFKANERLSESRDLLGGGVNIVDMKRTLQTKAIFFRIFDSSITECSGEITSMEGYLADVQIIVLKNSQIFTVAWTGFIRFSIAFTKSKTCGSSPKLALQSNVHFQNPATVRKVGSRTLWTEITPAKKPESLDHHRLRGQYICSRYF</sequence>
<dbReference type="EMBL" id="BMAV01016312">
    <property type="protein sequence ID" value="GFY66994.1"/>
    <property type="molecule type" value="Genomic_DNA"/>
</dbReference>
<keyword evidence="4" id="KW-1185">Reference proteome</keyword>
<dbReference type="Pfam" id="PF23055">
    <property type="entry name" value="DUF7041"/>
    <property type="match status" value="1"/>
</dbReference>
<dbReference type="AlphaFoldDB" id="A0A8X6XI99"/>
<feature type="domain" description="DUF7041" evidence="1">
    <location>
        <begin position="9"/>
        <end position="56"/>
    </location>
</feature>
<accession>A0A8X6XI99</accession>
<proteinExistence type="predicted"/>
<gene>
    <name evidence="2" type="ORF">TNIN_167231</name>
    <name evidence="3" type="ORF">TNIN_302201</name>
</gene>
<organism evidence="2 4">
    <name type="scientific">Trichonephila inaurata madagascariensis</name>
    <dbReference type="NCBI Taxonomy" id="2747483"/>
    <lineage>
        <taxon>Eukaryota</taxon>
        <taxon>Metazoa</taxon>
        <taxon>Ecdysozoa</taxon>
        <taxon>Arthropoda</taxon>
        <taxon>Chelicerata</taxon>
        <taxon>Arachnida</taxon>
        <taxon>Araneae</taxon>
        <taxon>Araneomorphae</taxon>
        <taxon>Entelegynae</taxon>
        <taxon>Araneoidea</taxon>
        <taxon>Nephilidae</taxon>
        <taxon>Trichonephila</taxon>
        <taxon>Trichonephila inaurata</taxon>
    </lineage>
</organism>
<evidence type="ECO:0000313" key="4">
    <source>
        <dbReference type="Proteomes" id="UP000886998"/>
    </source>
</evidence>
<dbReference type="InterPro" id="IPR055469">
    <property type="entry name" value="DUF7041"/>
</dbReference>
<dbReference type="OrthoDB" id="6415545at2759"/>
<evidence type="ECO:0000259" key="1">
    <source>
        <dbReference type="Pfam" id="PF23055"/>
    </source>
</evidence>
<comment type="caution">
    <text evidence="2">The sequence shown here is derived from an EMBL/GenBank/DDBJ whole genome shotgun (WGS) entry which is preliminary data.</text>
</comment>
<name>A0A8X6XI99_9ARAC</name>
<evidence type="ECO:0000313" key="3">
    <source>
        <dbReference type="EMBL" id="GFY66994.1"/>
    </source>
</evidence>
<reference evidence="2" key="1">
    <citation type="submission" date="2020-08" db="EMBL/GenBank/DDBJ databases">
        <title>Multicomponent nature underlies the extraordinary mechanical properties of spider dragline silk.</title>
        <authorList>
            <person name="Kono N."/>
            <person name="Nakamura H."/>
            <person name="Mori M."/>
            <person name="Yoshida Y."/>
            <person name="Ohtoshi R."/>
            <person name="Malay A.D."/>
            <person name="Moran D.A.P."/>
            <person name="Tomita M."/>
            <person name="Numata K."/>
            <person name="Arakawa K."/>
        </authorList>
    </citation>
    <scope>NUCLEOTIDE SEQUENCE</scope>
</reference>
<dbReference type="Proteomes" id="UP000886998">
    <property type="component" value="Unassembled WGS sequence"/>
</dbReference>